<evidence type="ECO:0000313" key="1">
    <source>
        <dbReference type="EMBL" id="NMP58290.1"/>
    </source>
</evidence>
<dbReference type="InterPro" id="IPR052928">
    <property type="entry name" value="Desiccation-related_membrane"/>
</dbReference>
<dbReference type="PANTHER" id="PTHR35792">
    <property type="entry name" value="GENERAL STRESS PROTEIN"/>
    <property type="match status" value="1"/>
</dbReference>
<dbReference type="EMBL" id="JABCAG010000017">
    <property type="protein sequence ID" value="NMP58290.1"/>
    <property type="molecule type" value="Genomic_DNA"/>
</dbReference>
<sequence length="115" mass="12778">MVKNFLKGLVFGAVTGAAAGLLFAPRSGNETREKLIAELDEATELTNELNNSLNHFKHALSETKKTAETVIPPFQESIEKDLENFKFQAEPRVTQIQEQVEKLSAHLPESLTDVQ</sequence>
<dbReference type="InterPro" id="IPR024623">
    <property type="entry name" value="YtxH"/>
</dbReference>
<dbReference type="Proteomes" id="UP000195024">
    <property type="component" value="Unassembled WGS sequence"/>
</dbReference>
<evidence type="ECO:0000313" key="3">
    <source>
        <dbReference type="Proteomes" id="UP000195024"/>
    </source>
</evidence>
<organism evidence="1 4">
    <name type="scientific">Enterococcus mundtii</name>
    <dbReference type="NCBI Taxonomy" id="53346"/>
    <lineage>
        <taxon>Bacteria</taxon>
        <taxon>Bacillati</taxon>
        <taxon>Bacillota</taxon>
        <taxon>Bacilli</taxon>
        <taxon>Lactobacillales</taxon>
        <taxon>Enterococcaceae</taxon>
        <taxon>Enterococcus</taxon>
    </lineage>
</organism>
<evidence type="ECO:0000313" key="4">
    <source>
        <dbReference type="Proteomes" id="UP000557857"/>
    </source>
</evidence>
<dbReference type="Proteomes" id="UP000557857">
    <property type="component" value="Unassembled WGS sequence"/>
</dbReference>
<protein>
    <submittedName>
        <fullName evidence="1">YtxH domain-containing protein</fullName>
    </submittedName>
</protein>
<comment type="caution">
    <text evidence="1">The sequence shown here is derived from an EMBL/GenBank/DDBJ whole genome shotgun (WGS) entry which is preliminary data.</text>
</comment>
<gene>
    <name evidence="2" type="ORF">A5802_002300</name>
    <name evidence="1" type="ORF">HI921_07410</name>
</gene>
<proteinExistence type="predicted"/>
<accession>A0A1I4PJK1</accession>
<dbReference type="EMBL" id="NGMS01000001">
    <property type="protein sequence ID" value="OTP28558.1"/>
    <property type="molecule type" value="Genomic_DNA"/>
</dbReference>
<dbReference type="PANTHER" id="PTHR35792:SF1">
    <property type="entry name" value="SLL0268 PROTEIN"/>
    <property type="match status" value="1"/>
</dbReference>
<dbReference type="AlphaFoldDB" id="A0A1I4PJK1"/>
<evidence type="ECO:0000313" key="2">
    <source>
        <dbReference type="EMBL" id="OTP28558.1"/>
    </source>
</evidence>
<dbReference type="RefSeq" id="WP_010734189.1">
    <property type="nucleotide sequence ID" value="NZ_BQWJ01000005.1"/>
</dbReference>
<reference evidence="2 3" key="1">
    <citation type="submission" date="2017-05" db="EMBL/GenBank/DDBJ databases">
        <title>The Genome Sequence of Enterococcus mundtii 6B1_DIV0119.</title>
        <authorList>
            <consortium name="The Broad Institute Genomics Platform"/>
            <consortium name="The Broad Institute Genomic Center for Infectious Diseases"/>
            <person name="Earl A."/>
            <person name="Manson A."/>
            <person name="Schwartman J."/>
            <person name="Gilmore M."/>
            <person name="Abouelleil A."/>
            <person name="Cao P."/>
            <person name="Chapman S."/>
            <person name="Cusick C."/>
            <person name="Shea T."/>
            <person name="Young S."/>
            <person name="Neafsey D."/>
            <person name="Nusbaum C."/>
            <person name="Birren B."/>
        </authorList>
    </citation>
    <scope>NUCLEOTIDE SEQUENCE [LARGE SCALE GENOMIC DNA]</scope>
    <source>
        <strain evidence="2 3">6B1_DIV0119</strain>
    </source>
</reference>
<name>A0A1I4PJK1_ENTMU</name>
<reference evidence="1 4" key="2">
    <citation type="submission" date="2020-04" db="EMBL/GenBank/DDBJ databases">
        <authorList>
            <person name="Abaymova A."/>
            <person name="Teymurazov M."/>
            <person name="Tazyna O."/>
            <person name="Chatushin Y."/>
            <person name="Svetoch E."/>
            <person name="Pereligyn V."/>
            <person name="Pohylenko V."/>
            <person name="Platonov M."/>
            <person name="Kartsev N."/>
            <person name="Skryabin Y."/>
            <person name="Sizova A."/>
            <person name="Solomentsev V."/>
            <person name="Kislichkina A."/>
            <person name="Bogun A."/>
        </authorList>
    </citation>
    <scope>NUCLEOTIDE SEQUENCE [LARGE SCALE GENOMIC DNA]</scope>
    <source>
        <strain evidence="1">SCPM-O-B-8398</strain>
        <strain evidence="4">SCPM-O-B-8398 (E28)</strain>
    </source>
</reference>
<dbReference type="Pfam" id="PF12732">
    <property type="entry name" value="YtxH"/>
    <property type="match status" value="1"/>
</dbReference>